<dbReference type="InterPro" id="IPR036910">
    <property type="entry name" value="HMG_box_dom_sf"/>
</dbReference>
<reference evidence="1 2" key="1">
    <citation type="journal article" date="2007" name="Nature">
        <title>Evolution of genes and genomes on the Drosophila phylogeny.</title>
        <authorList>
            <consortium name="Drosophila 12 Genomes Consortium"/>
            <person name="Clark A.G."/>
            <person name="Eisen M.B."/>
            <person name="Smith D.R."/>
            <person name="Bergman C.M."/>
            <person name="Oliver B."/>
            <person name="Markow T.A."/>
            <person name="Kaufman T.C."/>
            <person name="Kellis M."/>
            <person name="Gelbart W."/>
            <person name="Iyer V.N."/>
            <person name="Pollard D.A."/>
            <person name="Sackton T.B."/>
            <person name="Larracuente A.M."/>
            <person name="Singh N.D."/>
            <person name="Abad J.P."/>
            <person name="Abt D.N."/>
            <person name="Adryan B."/>
            <person name="Aguade M."/>
            <person name="Akashi H."/>
            <person name="Anderson W.W."/>
            <person name="Aquadro C.F."/>
            <person name="Ardell D.H."/>
            <person name="Arguello R."/>
            <person name="Artieri C.G."/>
            <person name="Barbash D.A."/>
            <person name="Barker D."/>
            <person name="Barsanti P."/>
            <person name="Batterham P."/>
            <person name="Batzoglou S."/>
            <person name="Begun D."/>
            <person name="Bhutkar A."/>
            <person name="Blanco E."/>
            <person name="Bosak S.A."/>
            <person name="Bradley R.K."/>
            <person name="Brand A.D."/>
            <person name="Brent M.R."/>
            <person name="Brooks A.N."/>
            <person name="Brown R.H."/>
            <person name="Butlin R.K."/>
            <person name="Caggese C."/>
            <person name="Calvi B.R."/>
            <person name="Bernardo de Carvalho A."/>
            <person name="Caspi A."/>
            <person name="Castrezana S."/>
            <person name="Celniker S.E."/>
            <person name="Chang J.L."/>
            <person name="Chapple C."/>
            <person name="Chatterji S."/>
            <person name="Chinwalla A."/>
            <person name="Civetta A."/>
            <person name="Clifton S.W."/>
            <person name="Comeron J.M."/>
            <person name="Costello J.C."/>
            <person name="Coyne J.A."/>
            <person name="Daub J."/>
            <person name="David R.G."/>
            <person name="Delcher A.L."/>
            <person name="Delehaunty K."/>
            <person name="Do C.B."/>
            <person name="Ebling H."/>
            <person name="Edwards K."/>
            <person name="Eickbush T."/>
            <person name="Evans J.D."/>
            <person name="Filipski A."/>
            <person name="Findeiss S."/>
            <person name="Freyhult E."/>
            <person name="Fulton L."/>
            <person name="Fulton R."/>
            <person name="Garcia A.C."/>
            <person name="Gardiner A."/>
            <person name="Garfield D.A."/>
            <person name="Garvin B.E."/>
            <person name="Gibson G."/>
            <person name="Gilbert D."/>
            <person name="Gnerre S."/>
            <person name="Godfrey J."/>
            <person name="Good R."/>
            <person name="Gotea V."/>
            <person name="Gravely B."/>
            <person name="Greenberg A.J."/>
            <person name="Griffiths-Jones S."/>
            <person name="Gross S."/>
            <person name="Guigo R."/>
            <person name="Gustafson E.A."/>
            <person name="Haerty W."/>
            <person name="Hahn M.W."/>
            <person name="Halligan D.L."/>
            <person name="Halpern A.L."/>
            <person name="Halter G.M."/>
            <person name="Han M.V."/>
            <person name="Heger A."/>
            <person name="Hillier L."/>
            <person name="Hinrichs A.S."/>
            <person name="Holmes I."/>
            <person name="Hoskins R.A."/>
            <person name="Hubisz M.J."/>
            <person name="Hultmark D."/>
            <person name="Huntley M.A."/>
            <person name="Jaffe D.B."/>
            <person name="Jagadeeshan S."/>
            <person name="Jeck W.R."/>
            <person name="Johnson J."/>
            <person name="Jones C.D."/>
            <person name="Jordan W.C."/>
            <person name="Karpen G.H."/>
            <person name="Kataoka E."/>
            <person name="Keightley P.D."/>
            <person name="Kheradpour P."/>
            <person name="Kirkness E.F."/>
            <person name="Koerich L.B."/>
            <person name="Kristiansen K."/>
            <person name="Kudrna D."/>
            <person name="Kulathinal R.J."/>
            <person name="Kumar S."/>
            <person name="Kwok R."/>
            <person name="Lander E."/>
            <person name="Langley C.H."/>
            <person name="Lapoint R."/>
            <person name="Lazzaro B.P."/>
            <person name="Lee S.J."/>
            <person name="Levesque L."/>
            <person name="Li R."/>
            <person name="Lin C.F."/>
            <person name="Lin M.F."/>
            <person name="Lindblad-Toh K."/>
            <person name="Llopart A."/>
            <person name="Long M."/>
            <person name="Low L."/>
            <person name="Lozovsky E."/>
            <person name="Lu J."/>
            <person name="Luo M."/>
            <person name="Machado C.A."/>
            <person name="Makalowski W."/>
            <person name="Marzo M."/>
            <person name="Matsuda M."/>
            <person name="Matzkin L."/>
            <person name="McAllister B."/>
            <person name="McBride C.S."/>
            <person name="McKernan B."/>
            <person name="McKernan K."/>
            <person name="Mendez-Lago M."/>
            <person name="Minx P."/>
            <person name="Mollenhauer M.U."/>
            <person name="Montooth K."/>
            <person name="Mount S.M."/>
            <person name="Mu X."/>
            <person name="Myers E."/>
            <person name="Negre B."/>
            <person name="Newfeld S."/>
            <person name="Nielsen R."/>
            <person name="Noor M.A."/>
            <person name="O'Grady P."/>
            <person name="Pachter L."/>
            <person name="Papaceit M."/>
            <person name="Parisi M.J."/>
            <person name="Parisi M."/>
            <person name="Parts L."/>
            <person name="Pedersen J.S."/>
            <person name="Pesole G."/>
            <person name="Phillippy A.M."/>
            <person name="Ponting C.P."/>
            <person name="Pop M."/>
            <person name="Porcelli D."/>
            <person name="Powell J.R."/>
            <person name="Prohaska S."/>
            <person name="Pruitt K."/>
            <person name="Puig M."/>
            <person name="Quesneville H."/>
            <person name="Ram K.R."/>
            <person name="Rand D."/>
            <person name="Rasmussen M.D."/>
            <person name="Reed L.K."/>
            <person name="Reenan R."/>
            <person name="Reily A."/>
            <person name="Remington K.A."/>
            <person name="Rieger T.T."/>
            <person name="Ritchie M.G."/>
            <person name="Robin C."/>
            <person name="Rogers Y.H."/>
            <person name="Rohde C."/>
            <person name="Rozas J."/>
            <person name="Rubenfield M.J."/>
            <person name="Ruiz A."/>
            <person name="Russo S."/>
            <person name="Salzberg S.L."/>
            <person name="Sanchez-Gracia A."/>
            <person name="Saranga D.J."/>
            <person name="Sato H."/>
            <person name="Schaeffer S.W."/>
            <person name="Schatz M.C."/>
            <person name="Schlenke T."/>
            <person name="Schwartz R."/>
            <person name="Segarra C."/>
            <person name="Singh R.S."/>
            <person name="Sirot L."/>
            <person name="Sirota M."/>
            <person name="Sisneros N.B."/>
            <person name="Smith C.D."/>
            <person name="Smith T.F."/>
            <person name="Spieth J."/>
            <person name="Stage D.E."/>
            <person name="Stark A."/>
            <person name="Stephan W."/>
            <person name="Strausberg R.L."/>
            <person name="Strempel S."/>
            <person name="Sturgill D."/>
            <person name="Sutton G."/>
            <person name="Sutton G.G."/>
            <person name="Tao W."/>
            <person name="Teichmann S."/>
            <person name="Tobari Y.N."/>
            <person name="Tomimura Y."/>
            <person name="Tsolas J.M."/>
            <person name="Valente V.L."/>
            <person name="Venter E."/>
            <person name="Venter J.C."/>
            <person name="Vicario S."/>
            <person name="Vieira F.G."/>
            <person name="Vilella A.J."/>
            <person name="Villasante A."/>
            <person name="Walenz B."/>
            <person name="Wang J."/>
            <person name="Wasserman M."/>
            <person name="Watts T."/>
            <person name="Wilson D."/>
            <person name="Wilson R.K."/>
            <person name="Wing R.A."/>
            <person name="Wolfner M.F."/>
            <person name="Wong A."/>
            <person name="Wong G.K."/>
            <person name="Wu C.I."/>
            <person name="Wu G."/>
            <person name="Yamamoto D."/>
            <person name="Yang H.P."/>
            <person name="Yang S.P."/>
            <person name="Yorke J.A."/>
            <person name="Yoshida K."/>
            <person name="Zdobnov E."/>
            <person name="Zhang P."/>
            <person name="Zhang Y."/>
            <person name="Zimin A.V."/>
            <person name="Baldwin J."/>
            <person name="Abdouelleil A."/>
            <person name="Abdulkadir J."/>
            <person name="Abebe A."/>
            <person name="Abera B."/>
            <person name="Abreu J."/>
            <person name="Acer S.C."/>
            <person name="Aftuck L."/>
            <person name="Alexander A."/>
            <person name="An P."/>
            <person name="Anderson E."/>
            <person name="Anderson S."/>
            <person name="Arachi H."/>
            <person name="Azer M."/>
            <person name="Bachantsang P."/>
            <person name="Barry A."/>
            <person name="Bayul T."/>
            <person name="Berlin A."/>
            <person name="Bessette D."/>
            <person name="Bloom T."/>
            <person name="Blye J."/>
            <person name="Boguslavskiy L."/>
            <person name="Bonnet C."/>
            <person name="Boukhgalter B."/>
            <person name="Bourzgui I."/>
            <person name="Brown A."/>
            <person name="Cahill P."/>
            <person name="Channer S."/>
            <person name="Cheshatsang Y."/>
            <person name="Chuda L."/>
            <person name="Citroen M."/>
            <person name="Collymore A."/>
            <person name="Cooke P."/>
            <person name="Costello M."/>
            <person name="D'Aco K."/>
            <person name="Daza R."/>
            <person name="De Haan G."/>
            <person name="DeGray S."/>
            <person name="DeMaso C."/>
            <person name="Dhargay N."/>
            <person name="Dooley K."/>
            <person name="Dooley E."/>
            <person name="Doricent M."/>
            <person name="Dorje P."/>
            <person name="Dorjee K."/>
            <person name="Dupes A."/>
            <person name="Elong R."/>
            <person name="Falk J."/>
            <person name="Farina A."/>
            <person name="Faro S."/>
            <person name="Ferguson D."/>
            <person name="Fisher S."/>
            <person name="Foley C.D."/>
            <person name="Franke A."/>
            <person name="Friedrich D."/>
            <person name="Gadbois L."/>
            <person name="Gearin G."/>
            <person name="Gearin C.R."/>
            <person name="Giannoukos G."/>
            <person name="Goode T."/>
            <person name="Graham J."/>
            <person name="Grandbois E."/>
            <person name="Grewal S."/>
            <person name="Gyaltsen K."/>
            <person name="Hafez N."/>
            <person name="Hagos B."/>
            <person name="Hall J."/>
            <person name="Henson C."/>
            <person name="Hollinger A."/>
            <person name="Honan T."/>
            <person name="Huard M.D."/>
            <person name="Hughes L."/>
            <person name="Hurhula B."/>
            <person name="Husby M.E."/>
            <person name="Kamat A."/>
            <person name="Kanga B."/>
            <person name="Kashin S."/>
            <person name="Khazanovich D."/>
            <person name="Kisner P."/>
            <person name="Lance K."/>
            <person name="Lara M."/>
            <person name="Lee W."/>
            <person name="Lennon N."/>
            <person name="Letendre F."/>
            <person name="LeVine R."/>
            <person name="Lipovsky A."/>
            <person name="Liu X."/>
            <person name="Liu J."/>
            <person name="Liu S."/>
            <person name="Lokyitsang T."/>
            <person name="Lokyitsang Y."/>
            <person name="Lubonja R."/>
            <person name="Lui A."/>
            <person name="MacDonald P."/>
            <person name="Magnisalis V."/>
            <person name="Maru K."/>
            <person name="Matthews C."/>
            <person name="McCusker W."/>
            <person name="McDonough S."/>
            <person name="Mehta T."/>
            <person name="Meldrim J."/>
            <person name="Meneus L."/>
            <person name="Mihai O."/>
            <person name="Mihalev A."/>
            <person name="Mihova T."/>
            <person name="Mittelman R."/>
            <person name="Mlenga V."/>
            <person name="Montmayeur A."/>
            <person name="Mulrain L."/>
            <person name="Navidi A."/>
            <person name="Naylor J."/>
            <person name="Negash T."/>
            <person name="Nguyen T."/>
            <person name="Nguyen N."/>
            <person name="Nicol R."/>
            <person name="Norbu C."/>
            <person name="Norbu N."/>
            <person name="Novod N."/>
            <person name="O'Neill B."/>
            <person name="Osman S."/>
            <person name="Markiewicz E."/>
            <person name="Oyono O.L."/>
            <person name="Patti C."/>
            <person name="Phunkhang P."/>
            <person name="Pierre F."/>
            <person name="Priest M."/>
            <person name="Raghuraman S."/>
            <person name="Rege F."/>
            <person name="Reyes R."/>
            <person name="Rise C."/>
            <person name="Rogov P."/>
            <person name="Ross K."/>
            <person name="Ryan E."/>
            <person name="Settipalli S."/>
            <person name="Shea T."/>
            <person name="Sherpa N."/>
            <person name="Shi L."/>
            <person name="Shih D."/>
            <person name="Sparrow T."/>
            <person name="Spaulding J."/>
            <person name="Stalker J."/>
            <person name="Stange-Thomann N."/>
            <person name="Stavropoulos S."/>
            <person name="Stone C."/>
            <person name="Strader C."/>
            <person name="Tesfaye S."/>
            <person name="Thomson T."/>
            <person name="Thoulutsang Y."/>
            <person name="Thoulutsang D."/>
            <person name="Topham K."/>
            <person name="Topping I."/>
            <person name="Tsamla T."/>
            <person name="Vassiliev H."/>
            <person name="Vo A."/>
            <person name="Wangchuk T."/>
            <person name="Wangdi T."/>
            <person name="Weiand M."/>
            <person name="Wilkinson J."/>
            <person name="Wilson A."/>
            <person name="Yadav S."/>
            <person name="Young G."/>
            <person name="Yu Q."/>
            <person name="Zembek L."/>
            <person name="Zhong D."/>
            <person name="Zimmer A."/>
            <person name="Zwirko Z."/>
            <person name="Jaffe D.B."/>
            <person name="Alvarez P."/>
            <person name="Brockman W."/>
            <person name="Butler J."/>
            <person name="Chin C."/>
            <person name="Gnerre S."/>
            <person name="Grabherr M."/>
            <person name="Kleber M."/>
            <person name="Mauceli E."/>
            <person name="MacCallum I."/>
        </authorList>
    </citation>
    <scope>NUCLEOTIDE SEQUENCE [LARGE SCALE GENOMIC DNA]</scope>
    <source>
        <strain evidence="2">Tucson 14030-0811.24</strain>
    </source>
</reference>
<dbReference type="Gene3D" id="1.10.30.10">
    <property type="entry name" value="High mobility group box domain"/>
    <property type="match status" value="1"/>
</dbReference>
<evidence type="ECO:0000313" key="1">
    <source>
        <dbReference type="EMBL" id="KRF98677.1"/>
    </source>
</evidence>
<gene>
    <name evidence="1" type="primary">Dwil\GK27026</name>
    <name evidence="1" type="ORF">Dwil_GK27026</name>
</gene>
<protein>
    <recommendedName>
        <fullName evidence="3">HMG box domain-containing protein</fullName>
    </recommendedName>
</protein>
<dbReference type="InParanoid" id="A0A0Q9X1P6"/>
<organism evidence="1 2">
    <name type="scientific">Drosophila willistoni</name>
    <name type="common">Fruit fly</name>
    <dbReference type="NCBI Taxonomy" id="7260"/>
    <lineage>
        <taxon>Eukaryota</taxon>
        <taxon>Metazoa</taxon>
        <taxon>Ecdysozoa</taxon>
        <taxon>Arthropoda</taxon>
        <taxon>Hexapoda</taxon>
        <taxon>Insecta</taxon>
        <taxon>Pterygota</taxon>
        <taxon>Neoptera</taxon>
        <taxon>Endopterygota</taxon>
        <taxon>Diptera</taxon>
        <taxon>Brachycera</taxon>
        <taxon>Muscomorpha</taxon>
        <taxon>Ephydroidea</taxon>
        <taxon>Drosophilidae</taxon>
        <taxon>Drosophila</taxon>
        <taxon>Sophophora</taxon>
    </lineage>
</organism>
<dbReference type="SUPFAM" id="SSF47095">
    <property type="entry name" value="HMG-box"/>
    <property type="match status" value="1"/>
</dbReference>
<accession>A0A0Q9X1P6</accession>
<evidence type="ECO:0000313" key="2">
    <source>
        <dbReference type="Proteomes" id="UP000007798"/>
    </source>
</evidence>
<dbReference type="KEGG" id="dwi:26529028"/>
<dbReference type="GO" id="GO:0035092">
    <property type="term" value="P:sperm DNA condensation"/>
    <property type="evidence" value="ECO:0007669"/>
    <property type="project" value="InterPro"/>
</dbReference>
<dbReference type="InterPro" id="IPR024460">
    <property type="entry name" value="Protamine-like"/>
</dbReference>
<dbReference type="OrthoDB" id="7675944at2759"/>
<dbReference type="AlphaFoldDB" id="A0A0Q9X1P6"/>
<evidence type="ECO:0008006" key="3">
    <source>
        <dbReference type="Google" id="ProtNLM"/>
    </source>
</evidence>
<keyword evidence="2" id="KW-1185">Reference proteome</keyword>
<dbReference type="Proteomes" id="UP000007798">
    <property type="component" value="Unassembled WGS sequence"/>
</dbReference>
<dbReference type="Pfam" id="PF06382">
    <property type="entry name" value="Protamine_like"/>
    <property type="match status" value="1"/>
</dbReference>
<dbReference type="GO" id="GO:0005634">
    <property type="term" value="C:nucleus"/>
    <property type="evidence" value="ECO:0007669"/>
    <property type="project" value="UniProtKB-ARBA"/>
</dbReference>
<proteinExistence type="predicted"/>
<sequence length="166" mass="19650">MELNPIALIMKNMHKCDSPGFSSFWQHYMLDSTRDVVREWNSLSKSEQEIFSKVPLLTDDECKNNLRSPEKAIRKARKPRKPKVTKSNPAAARLNVTRSSPLRRREMNRYKTSNTYLNFMRSFLIKNKDMEQKAFVDKAAEAWVKMSEDEKKPYRRGVRKLNHNRN</sequence>
<name>A0A0Q9X1P6_DROWI</name>
<dbReference type="EMBL" id="CH963913">
    <property type="protein sequence ID" value="KRF98677.1"/>
    <property type="molecule type" value="Genomic_DNA"/>
</dbReference>